<dbReference type="EMBL" id="VSSS01000020">
    <property type="protein sequence ID" value="TYL96296.1"/>
    <property type="molecule type" value="Genomic_DNA"/>
</dbReference>
<reference evidence="2 3" key="1">
    <citation type="submission" date="2019-08" db="EMBL/GenBank/DDBJ databases">
        <title>Bradyrhizobium hipponensis sp. nov., a rhizobium isolated from a Lupinus angustifolius root nodule in Tunisia.</title>
        <authorList>
            <person name="Off K."/>
            <person name="Rejili M."/>
            <person name="Mars M."/>
            <person name="Brachmann A."/>
            <person name="Marin M."/>
        </authorList>
    </citation>
    <scope>NUCLEOTIDE SEQUENCE [LARGE SCALE GENOMIC DNA]</scope>
    <source>
        <strain evidence="2 3">CTAW71</strain>
    </source>
</reference>
<comment type="caution">
    <text evidence="2">The sequence shown here is derived from an EMBL/GenBank/DDBJ whole genome shotgun (WGS) entry which is preliminary data.</text>
</comment>
<protein>
    <submittedName>
        <fullName evidence="2">Winged helix-turn-helix transcriptional regulator</fullName>
    </submittedName>
</protein>
<dbReference type="PANTHER" id="PTHR33164">
    <property type="entry name" value="TRANSCRIPTIONAL REGULATOR, MARR FAMILY"/>
    <property type="match status" value="1"/>
</dbReference>
<dbReference type="InterPro" id="IPR000835">
    <property type="entry name" value="HTH_MarR-typ"/>
</dbReference>
<feature type="domain" description="HTH marR-type" evidence="1">
    <location>
        <begin position="8"/>
        <end position="146"/>
    </location>
</feature>
<dbReference type="InterPro" id="IPR036390">
    <property type="entry name" value="WH_DNA-bd_sf"/>
</dbReference>
<dbReference type="PROSITE" id="PS50995">
    <property type="entry name" value="HTH_MARR_2"/>
    <property type="match status" value="1"/>
</dbReference>
<name>A0A5D3KU87_9BRAD</name>
<dbReference type="Gene3D" id="1.10.10.10">
    <property type="entry name" value="Winged helix-like DNA-binding domain superfamily/Winged helix DNA-binding domain"/>
    <property type="match status" value="1"/>
</dbReference>
<dbReference type="GO" id="GO:0006950">
    <property type="term" value="P:response to stress"/>
    <property type="evidence" value="ECO:0007669"/>
    <property type="project" value="TreeGrafter"/>
</dbReference>
<dbReference type="OrthoDB" id="273614at2"/>
<dbReference type="SUPFAM" id="SSF46785">
    <property type="entry name" value="Winged helix' DNA-binding domain"/>
    <property type="match status" value="1"/>
</dbReference>
<organism evidence="2 3">
    <name type="scientific">Bradyrhizobium rifense</name>
    <dbReference type="NCBI Taxonomy" id="515499"/>
    <lineage>
        <taxon>Bacteria</taxon>
        <taxon>Pseudomonadati</taxon>
        <taxon>Pseudomonadota</taxon>
        <taxon>Alphaproteobacteria</taxon>
        <taxon>Hyphomicrobiales</taxon>
        <taxon>Nitrobacteraceae</taxon>
        <taxon>Bradyrhizobium</taxon>
    </lineage>
</organism>
<dbReference type="Pfam" id="PF12802">
    <property type="entry name" value="MarR_2"/>
    <property type="match status" value="1"/>
</dbReference>
<dbReference type="GO" id="GO:0003700">
    <property type="term" value="F:DNA-binding transcription factor activity"/>
    <property type="evidence" value="ECO:0007669"/>
    <property type="project" value="InterPro"/>
</dbReference>
<gene>
    <name evidence="2" type="ORF">FXB40_11725</name>
</gene>
<dbReference type="SMART" id="SM00347">
    <property type="entry name" value="HTH_MARR"/>
    <property type="match status" value="1"/>
</dbReference>
<evidence type="ECO:0000259" key="1">
    <source>
        <dbReference type="PROSITE" id="PS50995"/>
    </source>
</evidence>
<proteinExistence type="predicted"/>
<keyword evidence="3" id="KW-1185">Reference proteome</keyword>
<dbReference type="InterPro" id="IPR036388">
    <property type="entry name" value="WH-like_DNA-bd_sf"/>
</dbReference>
<dbReference type="Proteomes" id="UP000324758">
    <property type="component" value="Unassembled WGS sequence"/>
</dbReference>
<dbReference type="AlphaFoldDB" id="A0A5D3KU87"/>
<evidence type="ECO:0000313" key="3">
    <source>
        <dbReference type="Proteomes" id="UP000324758"/>
    </source>
</evidence>
<accession>A0A5D3KU87</accession>
<dbReference type="PANTHER" id="PTHR33164:SF104">
    <property type="entry name" value="TRANSCRIPTIONAL REGULATORY PROTEIN"/>
    <property type="match status" value="1"/>
</dbReference>
<sequence>MPGVKMAELALIDDIRAASRLMVRELGFMDATVAASDYPPSAVHTILEIGIRGPLTSGELGDFLRLEKSSVSRMVRKLIDCGELRETPDELDARIKLLSLTAKGRRTLEALHAFGRQQVRCALAALTEAEQRKVREGMMLYARALRESRVEDEVESVA</sequence>
<evidence type="ECO:0000313" key="2">
    <source>
        <dbReference type="EMBL" id="TYL96296.1"/>
    </source>
</evidence>
<dbReference type="InterPro" id="IPR039422">
    <property type="entry name" value="MarR/SlyA-like"/>
</dbReference>